<accession>A0A3N7ECB7</accession>
<dbReference type="InParanoid" id="A0A3N7ECB7"/>
<dbReference type="EMBL" id="CM009290">
    <property type="protein sequence ID" value="RQO85403.1"/>
    <property type="molecule type" value="Genomic_DNA"/>
</dbReference>
<name>A0A3N7ECB7_POPTR</name>
<protein>
    <submittedName>
        <fullName evidence="1">Uncharacterized protein</fullName>
    </submittedName>
</protein>
<sequence>MNKQMLKLQRSKKELPGLRWKKSQGIIKHMDMYVQLMVCCLMEVCGEGV</sequence>
<reference evidence="1 2" key="1">
    <citation type="journal article" date="2006" name="Science">
        <title>The genome of black cottonwood, Populus trichocarpa (Torr. &amp; Gray).</title>
        <authorList>
            <person name="Tuskan G.A."/>
            <person name="Difazio S."/>
            <person name="Jansson S."/>
            <person name="Bohlmann J."/>
            <person name="Grigoriev I."/>
            <person name="Hellsten U."/>
            <person name="Putnam N."/>
            <person name="Ralph S."/>
            <person name="Rombauts S."/>
            <person name="Salamov A."/>
            <person name="Schein J."/>
            <person name="Sterck L."/>
            <person name="Aerts A."/>
            <person name="Bhalerao R.R."/>
            <person name="Bhalerao R.P."/>
            <person name="Blaudez D."/>
            <person name="Boerjan W."/>
            <person name="Brun A."/>
            <person name="Brunner A."/>
            <person name="Busov V."/>
            <person name="Campbell M."/>
            <person name="Carlson J."/>
            <person name="Chalot M."/>
            <person name="Chapman J."/>
            <person name="Chen G.L."/>
            <person name="Cooper D."/>
            <person name="Coutinho P.M."/>
            <person name="Couturier J."/>
            <person name="Covert S."/>
            <person name="Cronk Q."/>
            <person name="Cunningham R."/>
            <person name="Davis J."/>
            <person name="Degroeve S."/>
            <person name="Dejardin A."/>
            <person name="Depamphilis C."/>
            <person name="Detter J."/>
            <person name="Dirks B."/>
            <person name="Dubchak I."/>
            <person name="Duplessis S."/>
            <person name="Ehlting J."/>
            <person name="Ellis B."/>
            <person name="Gendler K."/>
            <person name="Goodstein D."/>
            <person name="Gribskov M."/>
            <person name="Grimwood J."/>
            <person name="Groover A."/>
            <person name="Gunter L."/>
            <person name="Hamberger B."/>
            <person name="Heinze B."/>
            <person name="Helariutta Y."/>
            <person name="Henrissat B."/>
            <person name="Holligan D."/>
            <person name="Holt R."/>
            <person name="Huang W."/>
            <person name="Islam-Faridi N."/>
            <person name="Jones S."/>
            <person name="Jones-Rhoades M."/>
            <person name="Jorgensen R."/>
            <person name="Joshi C."/>
            <person name="Kangasjarvi J."/>
            <person name="Karlsson J."/>
            <person name="Kelleher C."/>
            <person name="Kirkpatrick R."/>
            <person name="Kirst M."/>
            <person name="Kohler A."/>
            <person name="Kalluri U."/>
            <person name="Larimer F."/>
            <person name="Leebens-Mack J."/>
            <person name="Leple J.C."/>
            <person name="Locascio P."/>
            <person name="Lou Y."/>
            <person name="Lucas S."/>
            <person name="Martin F."/>
            <person name="Montanini B."/>
            <person name="Napoli C."/>
            <person name="Nelson D.R."/>
            <person name="Nelson C."/>
            <person name="Nieminen K."/>
            <person name="Nilsson O."/>
            <person name="Pereda V."/>
            <person name="Peter G."/>
            <person name="Philippe R."/>
            <person name="Pilate G."/>
            <person name="Poliakov A."/>
            <person name="Razumovskaya J."/>
            <person name="Richardson P."/>
            <person name="Rinaldi C."/>
            <person name="Ritland K."/>
            <person name="Rouze P."/>
            <person name="Ryaboy D."/>
            <person name="Schmutz J."/>
            <person name="Schrader J."/>
            <person name="Segerman B."/>
            <person name="Shin H."/>
            <person name="Siddiqui A."/>
            <person name="Sterky F."/>
            <person name="Terry A."/>
            <person name="Tsai C.J."/>
            <person name="Uberbacher E."/>
            <person name="Unneberg P."/>
            <person name="Vahala J."/>
            <person name="Wall K."/>
            <person name="Wessler S."/>
            <person name="Yang G."/>
            <person name="Yin T."/>
            <person name="Douglas C."/>
            <person name="Marra M."/>
            <person name="Sandberg G."/>
            <person name="Van de Peer Y."/>
            <person name="Rokhsar D."/>
        </authorList>
    </citation>
    <scope>NUCLEOTIDE SEQUENCE [LARGE SCALE GENOMIC DNA]</scope>
    <source>
        <strain evidence="2">cv. Nisqually</strain>
    </source>
</reference>
<dbReference type="Proteomes" id="UP000006729">
    <property type="component" value="Chromosome 1"/>
</dbReference>
<dbReference type="AlphaFoldDB" id="A0A3N7ECB7"/>
<proteinExistence type="predicted"/>
<evidence type="ECO:0000313" key="2">
    <source>
        <dbReference type="Proteomes" id="UP000006729"/>
    </source>
</evidence>
<evidence type="ECO:0000313" key="1">
    <source>
        <dbReference type="EMBL" id="RQO85403.1"/>
    </source>
</evidence>
<gene>
    <name evidence="1" type="ORF">POPTR_001G264632</name>
</gene>
<keyword evidence="2" id="KW-1185">Reference proteome</keyword>
<organism evidence="1 2">
    <name type="scientific">Populus trichocarpa</name>
    <name type="common">Western balsam poplar</name>
    <name type="synonym">Populus balsamifera subsp. trichocarpa</name>
    <dbReference type="NCBI Taxonomy" id="3694"/>
    <lineage>
        <taxon>Eukaryota</taxon>
        <taxon>Viridiplantae</taxon>
        <taxon>Streptophyta</taxon>
        <taxon>Embryophyta</taxon>
        <taxon>Tracheophyta</taxon>
        <taxon>Spermatophyta</taxon>
        <taxon>Magnoliopsida</taxon>
        <taxon>eudicotyledons</taxon>
        <taxon>Gunneridae</taxon>
        <taxon>Pentapetalae</taxon>
        <taxon>rosids</taxon>
        <taxon>fabids</taxon>
        <taxon>Malpighiales</taxon>
        <taxon>Salicaceae</taxon>
        <taxon>Saliceae</taxon>
        <taxon>Populus</taxon>
    </lineage>
</organism>